<organism evidence="9 10">
    <name type="scientific">Thermomonospora umbrina</name>
    <dbReference type="NCBI Taxonomy" id="111806"/>
    <lineage>
        <taxon>Bacteria</taxon>
        <taxon>Bacillati</taxon>
        <taxon>Actinomycetota</taxon>
        <taxon>Actinomycetes</taxon>
        <taxon>Streptosporangiales</taxon>
        <taxon>Thermomonosporaceae</taxon>
        <taxon>Thermomonospora</taxon>
    </lineage>
</organism>
<evidence type="ECO:0000256" key="4">
    <source>
        <dbReference type="ARBA" id="ARBA00023235"/>
    </source>
</evidence>
<dbReference type="Proteomes" id="UP000256661">
    <property type="component" value="Unassembled WGS sequence"/>
</dbReference>
<dbReference type="EC" id="5.2.1.8" evidence="2 5"/>
<proteinExistence type="predicted"/>
<dbReference type="InterPro" id="IPR044609">
    <property type="entry name" value="FKBP2/11"/>
</dbReference>
<dbReference type="RefSeq" id="WP_116021545.1">
    <property type="nucleotide sequence ID" value="NZ_QTTT01000001.1"/>
</dbReference>
<dbReference type="PANTHER" id="PTHR45779">
    <property type="entry name" value="PEPTIDYLPROLYL ISOMERASE"/>
    <property type="match status" value="1"/>
</dbReference>
<evidence type="ECO:0000256" key="3">
    <source>
        <dbReference type="ARBA" id="ARBA00023110"/>
    </source>
</evidence>
<accession>A0A3D9SPB3</accession>
<keyword evidence="7" id="KW-0472">Membrane</keyword>
<feature type="region of interest" description="Disordered" evidence="6">
    <location>
        <begin position="148"/>
        <end position="173"/>
    </location>
</feature>
<evidence type="ECO:0000313" key="9">
    <source>
        <dbReference type="EMBL" id="REE95803.1"/>
    </source>
</evidence>
<dbReference type="GO" id="GO:0003755">
    <property type="term" value="F:peptidyl-prolyl cis-trans isomerase activity"/>
    <property type="evidence" value="ECO:0007669"/>
    <property type="project" value="UniProtKB-KW"/>
</dbReference>
<evidence type="ECO:0000256" key="6">
    <source>
        <dbReference type="SAM" id="MobiDB-lite"/>
    </source>
</evidence>
<dbReference type="AlphaFoldDB" id="A0A3D9SPB3"/>
<evidence type="ECO:0000256" key="1">
    <source>
        <dbReference type="ARBA" id="ARBA00000971"/>
    </source>
</evidence>
<evidence type="ECO:0000313" key="10">
    <source>
        <dbReference type="Proteomes" id="UP000256661"/>
    </source>
</evidence>
<dbReference type="Pfam" id="PF00254">
    <property type="entry name" value="FKBP_C"/>
    <property type="match status" value="2"/>
</dbReference>
<keyword evidence="10" id="KW-1185">Reference proteome</keyword>
<dbReference type="Gene3D" id="3.10.50.40">
    <property type="match status" value="2"/>
</dbReference>
<feature type="transmembrane region" description="Helical" evidence="7">
    <location>
        <begin position="64"/>
        <end position="84"/>
    </location>
</feature>
<feature type="compositionally biased region" description="Polar residues" evidence="6">
    <location>
        <begin position="164"/>
        <end position="173"/>
    </location>
</feature>
<name>A0A3D9SPB3_9ACTN</name>
<keyword evidence="3 5" id="KW-0697">Rotamase</keyword>
<evidence type="ECO:0000256" key="7">
    <source>
        <dbReference type="SAM" id="Phobius"/>
    </source>
</evidence>
<feature type="domain" description="PPIase FKBP-type" evidence="8">
    <location>
        <begin position="147"/>
        <end position="242"/>
    </location>
</feature>
<comment type="catalytic activity">
    <reaction evidence="1 5">
        <text>[protein]-peptidylproline (omega=180) = [protein]-peptidylproline (omega=0)</text>
        <dbReference type="Rhea" id="RHEA:16237"/>
        <dbReference type="Rhea" id="RHEA-COMP:10747"/>
        <dbReference type="Rhea" id="RHEA-COMP:10748"/>
        <dbReference type="ChEBI" id="CHEBI:83833"/>
        <dbReference type="ChEBI" id="CHEBI:83834"/>
        <dbReference type="EC" id="5.2.1.8"/>
    </reaction>
</comment>
<sequence>MPEDDKPSGGSPAPSPKLKAKLPSAQGIKRPDFTPHGISGGSSRRTPPKPSALTAAQAKRRKRLAIAGLLVAALAVAGGTTWYVTRPGPKVEVSGALGKEPKVQIPSDLKPSGRFGAKALIRGTGPKLAVDDLAFVHLTFYKWKASSGAASADPAGDEKDDNPNSKINSTYSQGAPVSMALGGKDLTGIDKTLSKSLLGQTVGSRVQVEIPPADGFGKEGNQQLGITGSDSMLFVMDVVKSFPKASAIPGEFKKFSEDGLPVVEPPAKPGEGPKVKMPDEDAPDKLVVKTLIEGDGPALVKGDNAITHYQGQIWKTGKEFDSSWKRGPVSAFAIGTGATVPGFDKGLTGKKVGSRVMLILPPKEGYGKEGNPQGGIKGDDTLVFIVDILGTAPKK</sequence>
<comment type="caution">
    <text evidence="9">The sequence shown here is derived from an EMBL/GenBank/DDBJ whole genome shotgun (WGS) entry which is preliminary data.</text>
</comment>
<dbReference type="PANTHER" id="PTHR45779:SF7">
    <property type="entry name" value="PEPTIDYLPROLYL ISOMERASE"/>
    <property type="match status" value="1"/>
</dbReference>
<evidence type="ECO:0000259" key="8">
    <source>
        <dbReference type="PROSITE" id="PS50059"/>
    </source>
</evidence>
<evidence type="ECO:0000256" key="5">
    <source>
        <dbReference type="PROSITE-ProRule" id="PRU00277"/>
    </source>
</evidence>
<keyword evidence="7" id="KW-1133">Transmembrane helix</keyword>
<feature type="domain" description="PPIase FKBP-type" evidence="8">
    <location>
        <begin position="302"/>
        <end position="392"/>
    </location>
</feature>
<dbReference type="SUPFAM" id="SSF54534">
    <property type="entry name" value="FKBP-like"/>
    <property type="match status" value="2"/>
</dbReference>
<dbReference type="OrthoDB" id="25996at2"/>
<feature type="region of interest" description="Disordered" evidence="6">
    <location>
        <begin position="1"/>
        <end position="57"/>
    </location>
</feature>
<dbReference type="InterPro" id="IPR046357">
    <property type="entry name" value="PPIase_dom_sf"/>
</dbReference>
<dbReference type="PROSITE" id="PS50059">
    <property type="entry name" value="FKBP_PPIASE"/>
    <property type="match status" value="2"/>
</dbReference>
<keyword evidence="4 5" id="KW-0413">Isomerase</keyword>
<keyword evidence="7" id="KW-0812">Transmembrane</keyword>
<dbReference type="EMBL" id="QTTT01000001">
    <property type="protein sequence ID" value="REE95803.1"/>
    <property type="molecule type" value="Genomic_DNA"/>
</dbReference>
<protein>
    <recommendedName>
        <fullName evidence="2 5">peptidylprolyl isomerase</fullName>
        <ecNumber evidence="2 5">5.2.1.8</ecNumber>
    </recommendedName>
</protein>
<dbReference type="InterPro" id="IPR001179">
    <property type="entry name" value="PPIase_FKBP_dom"/>
</dbReference>
<evidence type="ECO:0000256" key="2">
    <source>
        <dbReference type="ARBA" id="ARBA00013194"/>
    </source>
</evidence>
<gene>
    <name evidence="9" type="ORF">DFJ69_1214</name>
</gene>
<reference evidence="9 10" key="1">
    <citation type="submission" date="2018-08" db="EMBL/GenBank/DDBJ databases">
        <title>Sequencing the genomes of 1000 actinobacteria strains.</title>
        <authorList>
            <person name="Klenk H.-P."/>
        </authorList>
    </citation>
    <scope>NUCLEOTIDE SEQUENCE [LARGE SCALE GENOMIC DNA]</scope>
    <source>
        <strain evidence="9 10">DSM 43927</strain>
    </source>
</reference>